<reference evidence="1 2" key="1">
    <citation type="submission" date="2015-01" db="EMBL/GenBank/DDBJ databases">
        <title>Evolution of Trichinella species and genotypes.</title>
        <authorList>
            <person name="Korhonen P.K."/>
            <person name="Edoardo P."/>
            <person name="Giuseppe L.R."/>
            <person name="Gasser R.B."/>
        </authorList>
    </citation>
    <scope>NUCLEOTIDE SEQUENCE [LARGE SCALE GENOMIC DNA]</scope>
    <source>
        <strain evidence="1">ISS120</strain>
    </source>
</reference>
<accession>A0A0V0YUM8</accession>
<protein>
    <submittedName>
        <fullName evidence="1">Uncharacterized protein</fullName>
    </submittedName>
</protein>
<dbReference type="AlphaFoldDB" id="A0A0V0YUM8"/>
<gene>
    <name evidence="1" type="ORF">T03_3807</name>
</gene>
<proteinExistence type="predicted"/>
<comment type="caution">
    <text evidence="1">The sequence shown here is derived from an EMBL/GenBank/DDBJ whole genome shotgun (WGS) entry which is preliminary data.</text>
</comment>
<evidence type="ECO:0000313" key="1">
    <source>
        <dbReference type="EMBL" id="KRY03889.1"/>
    </source>
</evidence>
<dbReference type="Proteomes" id="UP000054653">
    <property type="component" value="Unassembled WGS sequence"/>
</dbReference>
<dbReference type="EMBL" id="JYDI01006111">
    <property type="protein sequence ID" value="KRY03889.1"/>
    <property type="molecule type" value="Genomic_DNA"/>
</dbReference>
<keyword evidence="2" id="KW-1185">Reference proteome</keyword>
<evidence type="ECO:0000313" key="2">
    <source>
        <dbReference type="Proteomes" id="UP000054653"/>
    </source>
</evidence>
<organism evidence="1 2">
    <name type="scientific">Trichinella britovi</name>
    <name type="common">Parasitic roundworm</name>
    <dbReference type="NCBI Taxonomy" id="45882"/>
    <lineage>
        <taxon>Eukaryota</taxon>
        <taxon>Metazoa</taxon>
        <taxon>Ecdysozoa</taxon>
        <taxon>Nematoda</taxon>
        <taxon>Enoplea</taxon>
        <taxon>Dorylaimia</taxon>
        <taxon>Trichinellida</taxon>
        <taxon>Trichinellidae</taxon>
        <taxon>Trichinella</taxon>
    </lineage>
</organism>
<sequence>MFLPPCSLVSNRRVSFVNLLSGILRVVPLHMVGVYHQCAAIPPLVPNTIRLRAHSLHNLVWPLSFTVELPSSWHRKPHAVVRSEA</sequence>
<name>A0A0V0YUM8_TRIBR</name>